<organism evidence="2">
    <name type="scientific">Oryza barthii</name>
    <dbReference type="NCBI Taxonomy" id="65489"/>
    <lineage>
        <taxon>Eukaryota</taxon>
        <taxon>Viridiplantae</taxon>
        <taxon>Streptophyta</taxon>
        <taxon>Embryophyta</taxon>
        <taxon>Tracheophyta</taxon>
        <taxon>Spermatophyta</taxon>
        <taxon>Magnoliopsida</taxon>
        <taxon>Liliopsida</taxon>
        <taxon>Poales</taxon>
        <taxon>Poaceae</taxon>
        <taxon>BOP clade</taxon>
        <taxon>Oryzoideae</taxon>
        <taxon>Oryzeae</taxon>
        <taxon>Oryzinae</taxon>
        <taxon>Oryza</taxon>
    </lineage>
</organism>
<keyword evidence="3" id="KW-1185">Reference proteome</keyword>
<dbReference type="EnsemblPlants" id="OBART10G03690.2">
    <property type="protein sequence ID" value="OBART10G03690.2"/>
    <property type="gene ID" value="OBART10G03690"/>
</dbReference>
<feature type="compositionally biased region" description="Basic residues" evidence="1">
    <location>
        <begin position="48"/>
        <end position="58"/>
    </location>
</feature>
<evidence type="ECO:0000313" key="2">
    <source>
        <dbReference type="EnsemblPlants" id="OBART10G03690.2"/>
    </source>
</evidence>
<dbReference type="AlphaFoldDB" id="A0A0D3HBL3"/>
<accession>A0A0D3HBL3</accession>
<feature type="region of interest" description="Disordered" evidence="1">
    <location>
        <begin position="31"/>
        <end position="58"/>
    </location>
</feature>
<evidence type="ECO:0000313" key="3">
    <source>
        <dbReference type="Proteomes" id="UP000026960"/>
    </source>
</evidence>
<proteinExistence type="predicted"/>
<protein>
    <submittedName>
        <fullName evidence="2">Uncharacterized protein</fullName>
    </submittedName>
</protein>
<reference evidence="2" key="1">
    <citation type="journal article" date="2009" name="Rice">
        <title>De Novo Next Generation Sequencing of Plant Genomes.</title>
        <authorList>
            <person name="Rounsley S."/>
            <person name="Marri P.R."/>
            <person name="Yu Y."/>
            <person name="He R."/>
            <person name="Sisneros N."/>
            <person name="Goicoechea J.L."/>
            <person name="Lee S.J."/>
            <person name="Angelova A."/>
            <person name="Kudrna D."/>
            <person name="Luo M."/>
            <person name="Affourtit J."/>
            <person name="Desany B."/>
            <person name="Knight J."/>
            <person name="Niazi F."/>
            <person name="Egholm M."/>
            <person name="Wing R.A."/>
        </authorList>
    </citation>
    <scope>NUCLEOTIDE SEQUENCE [LARGE SCALE GENOMIC DNA]</scope>
    <source>
        <strain evidence="2">cv. IRGC 105608</strain>
    </source>
</reference>
<dbReference type="Gramene" id="OBART10G03690.2">
    <property type="protein sequence ID" value="OBART10G03690.2"/>
    <property type="gene ID" value="OBART10G03690"/>
</dbReference>
<dbReference type="Proteomes" id="UP000026960">
    <property type="component" value="Chromosome 10"/>
</dbReference>
<feature type="compositionally biased region" description="Basic and acidic residues" evidence="1">
    <location>
        <begin position="36"/>
        <end position="45"/>
    </location>
</feature>
<name>A0A0D3HBL3_9ORYZ</name>
<evidence type="ECO:0000256" key="1">
    <source>
        <dbReference type="SAM" id="MobiDB-lite"/>
    </source>
</evidence>
<sequence>MLDSRSSSPRFSSPRLSPMVLPPMLLLLHPIPPRIPQDKETESGTRHSALRRRQHEFKRTVKIGRGRSLHLHRAQIVGHHFNLCLPPHPCLPAHLFAETDKPKEACPSLSRGNGLRVLQSASLHA</sequence>
<reference evidence="2" key="2">
    <citation type="submission" date="2015-03" db="UniProtKB">
        <authorList>
            <consortium name="EnsemblPlants"/>
        </authorList>
    </citation>
    <scope>IDENTIFICATION</scope>
</reference>